<name>A2FCI8_TRIV3</name>
<keyword evidence="2" id="KW-1185">Reference proteome</keyword>
<dbReference type="AlphaFoldDB" id="A2FCI8"/>
<dbReference type="EMBL" id="DS113717">
    <property type="protein sequence ID" value="EAX97394.1"/>
    <property type="molecule type" value="Genomic_DNA"/>
</dbReference>
<organism evidence="1 2">
    <name type="scientific">Trichomonas vaginalis (strain ATCC PRA-98 / G3)</name>
    <dbReference type="NCBI Taxonomy" id="412133"/>
    <lineage>
        <taxon>Eukaryota</taxon>
        <taxon>Metamonada</taxon>
        <taxon>Parabasalia</taxon>
        <taxon>Trichomonadida</taxon>
        <taxon>Trichomonadidae</taxon>
        <taxon>Trichomonas</taxon>
    </lineage>
</organism>
<reference evidence="1" key="1">
    <citation type="submission" date="2006-10" db="EMBL/GenBank/DDBJ databases">
        <authorList>
            <person name="Amadeo P."/>
            <person name="Zhao Q."/>
            <person name="Wortman J."/>
            <person name="Fraser-Liggett C."/>
            <person name="Carlton J."/>
        </authorList>
    </citation>
    <scope>NUCLEOTIDE SEQUENCE</scope>
    <source>
        <strain evidence="1">G3</strain>
    </source>
</reference>
<accession>A2FCI8</accession>
<dbReference type="Proteomes" id="UP000001542">
    <property type="component" value="Unassembled WGS sequence"/>
</dbReference>
<reference evidence="1" key="2">
    <citation type="journal article" date="2007" name="Science">
        <title>Draft genome sequence of the sexually transmitted pathogen Trichomonas vaginalis.</title>
        <authorList>
            <person name="Carlton J.M."/>
            <person name="Hirt R.P."/>
            <person name="Silva J.C."/>
            <person name="Delcher A.L."/>
            <person name="Schatz M."/>
            <person name="Zhao Q."/>
            <person name="Wortman J.R."/>
            <person name="Bidwell S.L."/>
            <person name="Alsmark U.C.M."/>
            <person name="Besteiro S."/>
            <person name="Sicheritz-Ponten T."/>
            <person name="Noel C.J."/>
            <person name="Dacks J.B."/>
            <person name="Foster P.G."/>
            <person name="Simillion C."/>
            <person name="Van de Peer Y."/>
            <person name="Miranda-Saavedra D."/>
            <person name="Barton G.J."/>
            <person name="Westrop G.D."/>
            <person name="Mueller S."/>
            <person name="Dessi D."/>
            <person name="Fiori P.L."/>
            <person name="Ren Q."/>
            <person name="Paulsen I."/>
            <person name="Zhang H."/>
            <person name="Bastida-Corcuera F.D."/>
            <person name="Simoes-Barbosa A."/>
            <person name="Brown M.T."/>
            <person name="Hayes R.D."/>
            <person name="Mukherjee M."/>
            <person name="Okumura C.Y."/>
            <person name="Schneider R."/>
            <person name="Smith A.J."/>
            <person name="Vanacova S."/>
            <person name="Villalvazo M."/>
            <person name="Haas B.J."/>
            <person name="Pertea M."/>
            <person name="Feldblyum T.V."/>
            <person name="Utterback T.R."/>
            <person name="Shu C.L."/>
            <person name="Osoegawa K."/>
            <person name="de Jong P.J."/>
            <person name="Hrdy I."/>
            <person name="Horvathova L."/>
            <person name="Zubacova Z."/>
            <person name="Dolezal P."/>
            <person name="Malik S.B."/>
            <person name="Logsdon J.M. Jr."/>
            <person name="Henze K."/>
            <person name="Gupta A."/>
            <person name="Wang C.C."/>
            <person name="Dunne R.L."/>
            <person name="Upcroft J.A."/>
            <person name="Upcroft P."/>
            <person name="White O."/>
            <person name="Salzberg S.L."/>
            <person name="Tang P."/>
            <person name="Chiu C.-H."/>
            <person name="Lee Y.-S."/>
            <person name="Embley T.M."/>
            <person name="Coombs G.H."/>
            <person name="Mottram J.C."/>
            <person name="Tachezy J."/>
            <person name="Fraser-Liggett C.M."/>
            <person name="Johnson P.J."/>
        </authorList>
    </citation>
    <scope>NUCLEOTIDE SEQUENCE [LARGE SCALE GENOMIC DNA]</scope>
    <source>
        <strain evidence="1">G3</strain>
    </source>
</reference>
<dbReference type="SMR" id="A2FCI8"/>
<evidence type="ECO:0000313" key="1">
    <source>
        <dbReference type="EMBL" id="EAX97394.1"/>
    </source>
</evidence>
<evidence type="ECO:0000313" key="2">
    <source>
        <dbReference type="Proteomes" id="UP000001542"/>
    </source>
</evidence>
<protein>
    <submittedName>
        <fullName evidence="1">Uncharacterized protein</fullName>
    </submittedName>
</protein>
<proteinExistence type="predicted"/>
<sequence>MVRSSYEHDENDTVIQYIQSSFNNTKDMIKLYEYVEDNIYEHGNKTNGYISTSMLPFPMDIIDIQKWNKLYSYCDIDYVALVKFCMDKGHIPYLFGSDSSTYYPRTILRQPKINNGLVDFGRDEKHEKMCNDYMIFEHQRKPELESCDSRQYFDRLPTWGKIAISKPYNEQEYIDYFVSNDFPLNRLRNTLKLLVKNSLELHRRQIDEKENTERLLKYNHLLQKYCSILIQRCEQYLEKQAKSQKVPISL</sequence>
<dbReference type="VEuPathDB" id="TrichDB:TVAGG3_0151410"/>
<dbReference type="KEGG" id="tva:4755178"/>
<gene>
    <name evidence="1" type="ORF">TVAG_374750</name>
</gene>
<dbReference type="VEuPathDB" id="TrichDB:TVAG_374750"/>
<dbReference type="RefSeq" id="XP_001310324.1">
    <property type="nucleotide sequence ID" value="XM_001310323.1"/>
</dbReference>
<dbReference type="InParanoid" id="A2FCI8"/>